<sequence length="333" mass="37319">MTRGMVLSDDHGARLLARLLWGLSYQARPGTVVLIDRAFLTPTPFEAESPDPIVLVPGWCTPFDERVAGEFKRRLPLAKPEGTVRWHTFGLDRTVEPGALDDWWGRYRRREHNGRVGHSHGFVVLTPSSPDESRAWALQAMRLNTQGAFGTDYTYLGPFDRSYEGEIQVFRGFRSMVSVAGRARTRVLSRPDAPDEPEALRPAIWNEAEIIRGEAHLRIREWNDSGYRLGRAAAVMLAHAGVADLDDLAAIGSVEAYRRMRAAGLKGLGLEMLWAMEGALTYRDRRNVTAERRGALLAELGTETAPEPARPRRRRYRAPINPAPHRSGHGRTP</sequence>
<reference evidence="3 4" key="1">
    <citation type="submission" date="2021-04" db="EMBL/GenBank/DDBJ databases">
        <title>Nocardia tengchongensis.</title>
        <authorList>
            <person name="Zhuang k."/>
            <person name="Ran Y."/>
            <person name="Li W."/>
        </authorList>
    </citation>
    <scope>NUCLEOTIDE SEQUENCE [LARGE SCALE GENOMIC DNA]</scope>
    <source>
        <strain evidence="3 4">CFH S0057</strain>
    </source>
</reference>
<feature type="domain" description="TfoX C-terminal" evidence="2">
    <location>
        <begin position="230"/>
        <end position="299"/>
    </location>
</feature>
<feature type="region of interest" description="Disordered" evidence="1">
    <location>
        <begin position="300"/>
        <end position="333"/>
    </location>
</feature>
<evidence type="ECO:0000259" key="2">
    <source>
        <dbReference type="Pfam" id="PF04994"/>
    </source>
</evidence>
<keyword evidence="4" id="KW-1185">Reference proteome</keyword>
<protein>
    <submittedName>
        <fullName evidence="3">TfoX/Sxy family DNA transformation protein</fullName>
    </submittedName>
</protein>
<proteinExistence type="predicted"/>
<evidence type="ECO:0000313" key="3">
    <source>
        <dbReference type="EMBL" id="QVI21467.1"/>
    </source>
</evidence>
<evidence type="ECO:0000313" key="4">
    <source>
        <dbReference type="Proteomes" id="UP000683310"/>
    </source>
</evidence>
<dbReference type="Proteomes" id="UP000683310">
    <property type="component" value="Chromosome"/>
</dbReference>
<accession>A0ABX8CNF7</accession>
<dbReference type="InterPro" id="IPR007077">
    <property type="entry name" value="TfoX_C"/>
</dbReference>
<dbReference type="EMBL" id="CP074371">
    <property type="protein sequence ID" value="QVI21467.1"/>
    <property type="molecule type" value="Genomic_DNA"/>
</dbReference>
<dbReference type="Gene3D" id="1.10.150.20">
    <property type="entry name" value="5' to 3' exonuclease, C-terminal subdomain"/>
    <property type="match status" value="1"/>
</dbReference>
<dbReference type="Pfam" id="PF04994">
    <property type="entry name" value="TfoX_C"/>
    <property type="match status" value="1"/>
</dbReference>
<gene>
    <name evidence="3" type="ORF">KHQ06_36920</name>
</gene>
<organism evidence="3 4">
    <name type="scientific">Nocardia tengchongensis</name>
    <dbReference type="NCBI Taxonomy" id="2055889"/>
    <lineage>
        <taxon>Bacteria</taxon>
        <taxon>Bacillati</taxon>
        <taxon>Actinomycetota</taxon>
        <taxon>Actinomycetes</taxon>
        <taxon>Mycobacteriales</taxon>
        <taxon>Nocardiaceae</taxon>
        <taxon>Nocardia</taxon>
    </lineage>
</organism>
<name>A0ABX8CNF7_9NOCA</name>
<evidence type="ECO:0000256" key="1">
    <source>
        <dbReference type="SAM" id="MobiDB-lite"/>
    </source>
</evidence>